<dbReference type="AlphaFoldDB" id="A0AA42HRW3"/>
<evidence type="ECO:0000313" key="3">
    <source>
        <dbReference type="Proteomes" id="UP001158297"/>
    </source>
</evidence>
<dbReference type="InterPro" id="IPR001387">
    <property type="entry name" value="Cro/C1-type_HTH"/>
</dbReference>
<dbReference type="EMBL" id="JAODZU010000010">
    <property type="protein sequence ID" value="MDH0363444.1"/>
    <property type="molecule type" value="Genomic_DNA"/>
</dbReference>
<proteinExistence type="predicted"/>
<accession>A0AA42HRW3</accession>
<dbReference type="PROSITE" id="PS50943">
    <property type="entry name" value="HTH_CROC1"/>
    <property type="match status" value="1"/>
</dbReference>
<protein>
    <recommendedName>
        <fullName evidence="1">HTH cro/C1-type domain-containing protein</fullName>
    </recommendedName>
</protein>
<feature type="domain" description="HTH cro/C1-type" evidence="1">
    <location>
        <begin position="14"/>
        <end position="69"/>
    </location>
</feature>
<sequence>MEDIERKKMLGRRLVEARRGQRLSQQRAADIVGVARGELVSWEDGETSPSAIQLGCIAMTYGVCAHALLFGAPWMPFDIAAMVKPRVISESVKR</sequence>
<dbReference type="InterPro" id="IPR010982">
    <property type="entry name" value="Lambda_DNA-bd_dom_sf"/>
</dbReference>
<comment type="caution">
    <text evidence="2">The sequence shown here is derived from an EMBL/GenBank/DDBJ whole genome shotgun (WGS) entry which is preliminary data.</text>
</comment>
<evidence type="ECO:0000259" key="1">
    <source>
        <dbReference type="PROSITE" id="PS50943"/>
    </source>
</evidence>
<dbReference type="Proteomes" id="UP001158297">
    <property type="component" value="Unassembled WGS sequence"/>
</dbReference>
<dbReference type="CDD" id="cd00093">
    <property type="entry name" value="HTH_XRE"/>
    <property type="match status" value="1"/>
</dbReference>
<evidence type="ECO:0000313" key="2">
    <source>
        <dbReference type="EMBL" id="MDH0363444.1"/>
    </source>
</evidence>
<reference evidence="2" key="1">
    <citation type="submission" date="2022-09" db="EMBL/GenBank/DDBJ databases">
        <title>Intensive care unit water sources are persistently colonized with multi-drug resistant bacteria and are the site of extensive horizontal gene transfer of antibiotic resistance genes.</title>
        <authorList>
            <person name="Diorio-Toth L."/>
        </authorList>
    </citation>
    <scope>NUCLEOTIDE SEQUENCE</scope>
    <source>
        <strain evidence="2">GD04130</strain>
    </source>
</reference>
<dbReference type="SUPFAM" id="SSF47413">
    <property type="entry name" value="lambda repressor-like DNA-binding domains"/>
    <property type="match status" value="1"/>
</dbReference>
<gene>
    <name evidence="2" type="ORF">N7330_10345</name>
</gene>
<dbReference type="RefSeq" id="WP_279826235.1">
    <property type="nucleotide sequence ID" value="NZ_JAOCGP010000011.1"/>
</dbReference>
<name>A0AA42HRW3_9BURK</name>
<dbReference type="Gene3D" id="1.10.260.40">
    <property type="entry name" value="lambda repressor-like DNA-binding domains"/>
    <property type="match status" value="1"/>
</dbReference>
<dbReference type="GO" id="GO:0003677">
    <property type="term" value="F:DNA binding"/>
    <property type="evidence" value="ECO:0007669"/>
    <property type="project" value="InterPro"/>
</dbReference>
<organism evidence="2 3">
    <name type="scientific">Comamonas aquatica</name>
    <dbReference type="NCBI Taxonomy" id="225991"/>
    <lineage>
        <taxon>Bacteria</taxon>
        <taxon>Pseudomonadati</taxon>
        <taxon>Pseudomonadota</taxon>
        <taxon>Betaproteobacteria</taxon>
        <taxon>Burkholderiales</taxon>
        <taxon>Comamonadaceae</taxon>
        <taxon>Comamonas</taxon>
    </lineage>
</organism>